<proteinExistence type="predicted"/>
<organism evidence="1 2">
    <name type="scientific">Luteimonas soli</name>
    <dbReference type="NCBI Taxonomy" id="1648966"/>
    <lineage>
        <taxon>Bacteria</taxon>
        <taxon>Pseudomonadati</taxon>
        <taxon>Pseudomonadota</taxon>
        <taxon>Gammaproteobacteria</taxon>
        <taxon>Lysobacterales</taxon>
        <taxon>Lysobacteraceae</taxon>
        <taxon>Luteimonas</taxon>
    </lineage>
</organism>
<name>A0ABV7XMD5_9GAMM</name>
<dbReference type="GO" id="GO:0032259">
    <property type="term" value="P:methylation"/>
    <property type="evidence" value="ECO:0007669"/>
    <property type="project" value="UniProtKB-KW"/>
</dbReference>
<dbReference type="GO" id="GO:0008168">
    <property type="term" value="F:methyltransferase activity"/>
    <property type="evidence" value="ECO:0007669"/>
    <property type="project" value="UniProtKB-KW"/>
</dbReference>
<evidence type="ECO:0000313" key="1">
    <source>
        <dbReference type="EMBL" id="MFC3716167.1"/>
    </source>
</evidence>
<sequence>MIQHVRHRIRLPDVNFSSQPESDVYFVLDHADGRSERIRFHDYDSIYRVPGLYEQIFYERLKCDSPRFLAQLLNQVLVQSGDDLNRQRVLDFGAGNGMMGEELSHYGVSRLVGADISAAAEAALDRDRPGFYDAYYVADVTEPDPALKQALERWQFTCLTTIAALGYDDIPADAFREAFNLVVDGGWIAFNIKETFLGESDASGFALFVKHLIAGEFMQLHHLERYRHRISIEGNPLHYYAVIGRKLAPLREE</sequence>
<dbReference type="SUPFAM" id="SSF53335">
    <property type="entry name" value="S-adenosyl-L-methionine-dependent methyltransferases"/>
    <property type="match status" value="1"/>
</dbReference>
<dbReference type="Proteomes" id="UP001595705">
    <property type="component" value="Unassembled WGS sequence"/>
</dbReference>
<reference evidence="2" key="1">
    <citation type="journal article" date="2019" name="Int. J. Syst. Evol. Microbiol.">
        <title>The Global Catalogue of Microorganisms (GCM) 10K type strain sequencing project: providing services to taxonomists for standard genome sequencing and annotation.</title>
        <authorList>
            <consortium name="The Broad Institute Genomics Platform"/>
            <consortium name="The Broad Institute Genome Sequencing Center for Infectious Disease"/>
            <person name="Wu L."/>
            <person name="Ma J."/>
        </authorList>
    </citation>
    <scope>NUCLEOTIDE SEQUENCE [LARGE SCALE GENOMIC DNA]</scope>
    <source>
        <strain evidence="2">KCTC 42441</strain>
    </source>
</reference>
<keyword evidence="1" id="KW-0808">Transferase</keyword>
<keyword evidence="1" id="KW-0489">Methyltransferase</keyword>
<evidence type="ECO:0000313" key="2">
    <source>
        <dbReference type="Proteomes" id="UP001595705"/>
    </source>
</evidence>
<dbReference type="Gene3D" id="3.40.50.150">
    <property type="entry name" value="Vaccinia Virus protein VP39"/>
    <property type="match status" value="1"/>
</dbReference>
<dbReference type="RefSeq" id="WP_386743281.1">
    <property type="nucleotide sequence ID" value="NZ_JBHRYA010000007.1"/>
</dbReference>
<dbReference type="EMBL" id="JBHRYA010000007">
    <property type="protein sequence ID" value="MFC3716167.1"/>
    <property type="molecule type" value="Genomic_DNA"/>
</dbReference>
<comment type="caution">
    <text evidence="1">The sequence shown here is derived from an EMBL/GenBank/DDBJ whole genome shotgun (WGS) entry which is preliminary data.</text>
</comment>
<dbReference type="InterPro" id="IPR029063">
    <property type="entry name" value="SAM-dependent_MTases_sf"/>
</dbReference>
<keyword evidence="2" id="KW-1185">Reference proteome</keyword>
<dbReference type="Pfam" id="PF13489">
    <property type="entry name" value="Methyltransf_23"/>
    <property type="match status" value="1"/>
</dbReference>
<accession>A0ABV7XMD5</accession>
<gene>
    <name evidence="1" type="ORF">ACFONC_08390</name>
</gene>
<protein>
    <submittedName>
        <fullName evidence="1">Methyltransferase domain-containing protein</fullName>
    </submittedName>
</protein>